<keyword evidence="3" id="KW-1185">Reference proteome</keyword>
<name>A0AAN6MCD1_9PEZI</name>
<gene>
    <name evidence="2" type="ORF">C8A05DRAFT_19706</name>
</gene>
<evidence type="ECO:0000313" key="3">
    <source>
        <dbReference type="Proteomes" id="UP001303889"/>
    </source>
</evidence>
<evidence type="ECO:0000313" key="2">
    <source>
        <dbReference type="EMBL" id="KAK3897554.1"/>
    </source>
</evidence>
<dbReference type="PANTHER" id="PTHR37957:SF1">
    <property type="entry name" value="PHYTASE-LIKE DOMAIN-CONTAINING PROTEIN"/>
    <property type="match status" value="1"/>
</dbReference>
<reference evidence="2" key="2">
    <citation type="submission" date="2023-05" db="EMBL/GenBank/DDBJ databases">
        <authorList>
            <consortium name="Lawrence Berkeley National Laboratory"/>
            <person name="Steindorff A."/>
            <person name="Hensen N."/>
            <person name="Bonometti L."/>
            <person name="Westerberg I."/>
            <person name="Brannstrom I.O."/>
            <person name="Guillou S."/>
            <person name="Cros-Aarteil S."/>
            <person name="Calhoun S."/>
            <person name="Haridas S."/>
            <person name="Kuo A."/>
            <person name="Mondo S."/>
            <person name="Pangilinan J."/>
            <person name="Riley R."/>
            <person name="Labutti K."/>
            <person name="Andreopoulos B."/>
            <person name="Lipzen A."/>
            <person name="Chen C."/>
            <person name="Yanf M."/>
            <person name="Daum C."/>
            <person name="Ng V."/>
            <person name="Clum A."/>
            <person name="Ohm R."/>
            <person name="Martin F."/>
            <person name="Silar P."/>
            <person name="Natvig D."/>
            <person name="Lalanne C."/>
            <person name="Gautier V."/>
            <person name="Ament-Velasquez S.L."/>
            <person name="Kruys A."/>
            <person name="Hutchinson M.I."/>
            <person name="Powell A.J."/>
            <person name="Barry K."/>
            <person name="Miller A.N."/>
            <person name="Grigoriev I.V."/>
            <person name="Debuchy R."/>
            <person name="Gladieux P."/>
            <person name="Thoren M.H."/>
            <person name="Johannesson H."/>
        </authorList>
    </citation>
    <scope>NUCLEOTIDE SEQUENCE</scope>
    <source>
        <strain evidence="2">CBS 103.79</strain>
    </source>
</reference>
<comment type="caution">
    <text evidence="2">The sequence shown here is derived from an EMBL/GenBank/DDBJ whole genome shotgun (WGS) entry which is preliminary data.</text>
</comment>
<dbReference type="EMBL" id="MU856132">
    <property type="protein sequence ID" value="KAK3897554.1"/>
    <property type="molecule type" value="Genomic_DNA"/>
</dbReference>
<feature type="domain" description="Phytase-like" evidence="1">
    <location>
        <begin position="3"/>
        <end position="168"/>
    </location>
</feature>
<proteinExistence type="predicted"/>
<feature type="non-terminal residue" evidence="2">
    <location>
        <position position="1"/>
    </location>
</feature>
<organism evidence="2 3">
    <name type="scientific">Staphylotrichum tortipilum</name>
    <dbReference type="NCBI Taxonomy" id="2831512"/>
    <lineage>
        <taxon>Eukaryota</taxon>
        <taxon>Fungi</taxon>
        <taxon>Dikarya</taxon>
        <taxon>Ascomycota</taxon>
        <taxon>Pezizomycotina</taxon>
        <taxon>Sordariomycetes</taxon>
        <taxon>Sordariomycetidae</taxon>
        <taxon>Sordariales</taxon>
        <taxon>Chaetomiaceae</taxon>
        <taxon>Staphylotrichum</taxon>
    </lineage>
</organism>
<dbReference type="PANTHER" id="PTHR37957">
    <property type="entry name" value="BLR7070 PROTEIN"/>
    <property type="match status" value="1"/>
</dbReference>
<dbReference type="InterPro" id="IPR027372">
    <property type="entry name" value="Phytase-like_dom"/>
</dbReference>
<sequence>DPDHGRQNNQGFEGLSISPDGKTLWVLLQSAARQDGGASSSKRRNTRLLKYSLTPSGGKKDATAKATYEAEYVVPLPTFQNAEDKTRVAAQSELHYVSDTQFLVLPRDSSVGRGTADPLSRYRHVDVIDISAATNIKGAKYDDIQNGNITAGGIENASDKLLAGTTPATLCPFVDYNLNTELNKFKTVEGDVVHNGAPVNMGLLNEKWEALSLVPVNPKSGKGKACDGDEYYLFTLSDNDFITNNGYANFGQIKFVDNTAAVPFLDSQALVFKVTLPKGSRPLVG</sequence>
<reference evidence="2" key="1">
    <citation type="journal article" date="2023" name="Mol. Phylogenet. Evol.">
        <title>Genome-scale phylogeny and comparative genomics of the fungal order Sordariales.</title>
        <authorList>
            <person name="Hensen N."/>
            <person name="Bonometti L."/>
            <person name="Westerberg I."/>
            <person name="Brannstrom I.O."/>
            <person name="Guillou S."/>
            <person name="Cros-Aarteil S."/>
            <person name="Calhoun S."/>
            <person name="Haridas S."/>
            <person name="Kuo A."/>
            <person name="Mondo S."/>
            <person name="Pangilinan J."/>
            <person name="Riley R."/>
            <person name="LaButti K."/>
            <person name="Andreopoulos B."/>
            <person name="Lipzen A."/>
            <person name="Chen C."/>
            <person name="Yan M."/>
            <person name="Daum C."/>
            <person name="Ng V."/>
            <person name="Clum A."/>
            <person name="Steindorff A."/>
            <person name="Ohm R.A."/>
            <person name="Martin F."/>
            <person name="Silar P."/>
            <person name="Natvig D.O."/>
            <person name="Lalanne C."/>
            <person name="Gautier V."/>
            <person name="Ament-Velasquez S.L."/>
            <person name="Kruys A."/>
            <person name="Hutchinson M.I."/>
            <person name="Powell A.J."/>
            <person name="Barry K."/>
            <person name="Miller A.N."/>
            <person name="Grigoriev I.V."/>
            <person name="Debuchy R."/>
            <person name="Gladieux P."/>
            <person name="Hiltunen Thoren M."/>
            <person name="Johannesson H."/>
        </authorList>
    </citation>
    <scope>NUCLEOTIDE SEQUENCE</scope>
    <source>
        <strain evidence="2">CBS 103.79</strain>
    </source>
</reference>
<dbReference type="Proteomes" id="UP001303889">
    <property type="component" value="Unassembled WGS sequence"/>
</dbReference>
<accession>A0AAN6MCD1</accession>
<protein>
    <submittedName>
        <fullName evidence="2">Esterase-like activity of phytase-domain-containing protein</fullName>
    </submittedName>
</protein>
<evidence type="ECO:0000259" key="1">
    <source>
        <dbReference type="Pfam" id="PF13449"/>
    </source>
</evidence>
<dbReference type="AlphaFoldDB" id="A0AAN6MCD1"/>
<dbReference type="Pfam" id="PF13449">
    <property type="entry name" value="Phytase-like"/>
    <property type="match status" value="1"/>
</dbReference>